<evidence type="ECO:0000256" key="3">
    <source>
        <dbReference type="SAM" id="Phobius"/>
    </source>
</evidence>
<keyword evidence="3" id="KW-0472">Membrane</keyword>
<dbReference type="SUPFAM" id="SSF55073">
    <property type="entry name" value="Nucleotide cyclase"/>
    <property type="match status" value="1"/>
</dbReference>
<dbReference type="InterPro" id="IPR000160">
    <property type="entry name" value="GGDEF_dom"/>
</dbReference>
<evidence type="ECO:0000256" key="1">
    <source>
        <dbReference type="ARBA" id="ARBA00012528"/>
    </source>
</evidence>
<dbReference type="PANTHER" id="PTHR45138">
    <property type="entry name" value="REGULATORY COMPONENTS OF SENSORY TRANSDUCTION SYSTEM"/>
    <property type="match status" value="1"/>
</dbReference>
<dbReference type="Pfam" id="PF00990">
    <property type="entry name" value="GGDEF"/>
    <property type="match status" value="1"/>
</dbReference>
<feature type="domain" description="GGDEF" evidence="4">
    <location>
        <begin position="363"/>
        <end position="492"/>
    </location>
</feature>
<organism evidence="5 6">
    <name type="scientific">Vibrio hyugaensis</name>
    <dbReference type="NCBI Taxonomy" id="1534743"/>
    <lineage>
        <taxon>Bacteria</taxon>
        <taxon>Pseudomonadati</taxon>
        <taxon>Pseudomonadota</taxon>
        <taxon>Gammaproteobacteria</taxon>
        <taxon>Vibrionales</taxon>
        <taxon>Vibrionaceae</taxon>
        <taxon>Vibrio</taxon>
    </lineage>
</organism>
<evidence type="ECO:0000313" key="5">
    <source>
        <dbReference type="EMBL" id="GLR02818.1"/>
    </source>
</evidence>
<feature type="transmembrane region" description="Helical" evidence="3">
    <location>
        <begin position="306"/>
        <end position="325"/>
    </location>
</feature>
<evidence type="ECO:0000259" key="4">
    <source>
        <dbReference type="PROSITE" id="PS50887"/>
    </source>
</evidence>
<evidence type="ECO:0000313" key="6">
    <source>
        <dbReference type="Proteomes" id="UP001156669"/>
    </source>
</evidence>
<accession>A0ABQ5XZ06</accession>
<dbReference type="Gene3D" id="3.30.70.270">
    <property type="match status" value="1"/>
</dbReference>
<dbReference type="NCBIfam" id="TIGR00254">
    <property type="entry name" value="GGDEF"/>
    <property type="match status" value="1"/>
</dbReference>
<dbReference type="InterPro" id="IPR043128">
    <property type="entry name" value="Rev_trsase/Diguanyl_cyclase"/>
</dbReference>
<dbReference type="PANTHER" id="PTHR45138:SF9">
    <property type="entry name" value="DIGUANYLATE CYCLASE DGCM-RELATED"/>
    <property type="match status" value="1"/>
</dbReference>
<keyword evidence="3" id="KW-0812">Transmembrane</keyword>
<dbReference type="Proteomes" id="UP001156669">
    <property type="component" value="Unassembled WGS sequence"/>
</dbReference>
<dbReference type="SMART" id="SM00267">
    <property type="entry name" value="GGDEF"/>
    <property type="match status" value="1"/>
</dbReference>
<evidence type="ECO:0000256" key="2">
    <source>
        <dbReference type="ARBA" id="ARBA00034247"/>
    </source>
</evidence>
<dbReference type="EMBL" id="BSOE01000008">
    <property type="protein sequence ID" value="GLR02818.1"/>
    <property type="molecule type" value="Genomic_DNA"/>
</dbReference>
<dbReference type="CDD" id="cd01949">
    <property type="entry name" value="GGDEF"/>
    <property type="match status" value="1"/>
</dbReference>
<gene>
    <name evidence="5" type="ORF">GCM10007906_04050</name>
</gene>
<dbReference type="PROSITE" id="PS50887">
    <property type="entry name" value="GGDEF"/>
    <property type="match status" value="1"/>
</dbReference>
<reference evidence="6" key="1">
    <citation type="journal article" date="2019" name="Int. J. Syst. Evol. Microbiol.">
        <title>The Global Catalogue of Microorganisms (GCM) 10K type strain sequencing project: providing services to taxonomists for standard genome sequencing and annotation.</title>
        <authorList>
            <consortium name="The Broad Institute Genomics Platform"/>
            <consortium name="The Broad Institute Genome Sequencing Center for Infectious Disease"/>
            <person name="Wu L."/>
            <person name="Ma J."/>
        </authorList>
    </citation>
    <scope>NUCLEOTIDE SEQUENCE [LARGE SCALE GENOMIC DNA]</scope>
    <source>
        <strain evidence="6">NBRC 110633</strain>
    </source>
</reference>
<comment type="catalytic activity">
    <reaction evidence="2">
        <text>2 GTP = 3',3'-c-di-GMP + 2 diphosphate</text>
        <dbReference type="Rhea" id="RHEA:24898"/>
        <dbReference type="ChEBI" id="CHEBI:33019"/>
        <dbReference type="ChEBI" id="CHEBI:37565"/>
        <dbReference type="ChEBI" id="CHEBI:58805"/>
        <dbReference type="EC" id="2.7.7.65"/>
    </reaction>
</comment>
<keyword evidence="3" id="KW-1133">Transmembrane helix</keyword>
<dbReference type="InterPro" id="IPR029787">
    <property type="entry name" value="Nucleotide_cyclase"/>
</dbReference>
<dbReference type="InterPro" id="IPR050469">
    <property type="entry name" value="Diguanylate_Cyclase"/>
</dbReference>
<proteinExistence type="predicted"/>
<dbReference type="EC" id="2.7.7.65" evidence="1"/>
<sequence length="492" mass="56292">MKQWCLMGNKRRFSLKFVIFFPLFLFIAVMMVTAKNYYDAMNRYITLEYAQVDRAIDRAIKVLTALDYSFINYSNPAHPLFKEHNHMEKNGLCYVWPIDVLLLESKHSGGLPAVELDYMIVGQTELCEPGTELFKLAEKKAGFAPSLSFLHDIESHIVAIHYIDQRGYIISSPDTYAQYYTQQLWETLKARPFWQKTAQETMKVSLSGPAPMLDRHDGQIVSLTVPVYERGIHQGVLSIDFDVDGLLETNENLTGHLHIISNVMGLPDNVMRVQPVEHERLSANHTIFYEYNLWDEFKNLLAFEKYSVAVAFFIYVLSTVALFLVNTRTERHYFKELAAKDPMTGLLNRRGIQAVWRNKMTKKHVALAVFDIDDFKAINDTHGHDVGDDAICLVAKCIRDNIRYSDVASRFGGEEFVLAIYDEDFDSMLRILERVRKAIAKNSTKIVDGGFTVSGGVEFKSAAQLEGFDELFKLADEKLYEAKSTGKNKICY</sequence>
<comment type="caution">
    <text evidence="5">The sequence shown here is derived from an EMBL/GenBank/DDBJ whole genome shotgun (WGS) entry which is preliminary data.</text>
</comment>
<protein>
    <recommendedName>
        <fullName evidence="1">diguanylate cyclase</fullName>
        <ecNumber evidence="1">2.7.7.65</ecNumber>
    </recommendedName>
</protein>
<keyword evidence="6" id="KW-1185">Reference proteome</keyword>
<name>A0ABQ5XZ06_9VIBR</name>